<dbReference type="SUPFAM" id="SSF48264">
    <property type="entry name" value="Cytochrome P450"/>
    <property type="match status" value="1"/>
</dbReference>
<evidence type="ECO:0000313" key="5">
    <source>
        <dbReference type="Proteomes" id="UP000282674"/>
    </source>
</evidence>
<comment type="similarity">
    <text evidence="1 2">Belongs to the cytochrome P450 family.</text>
</comment>
<dbReference type="GO" id="GO:0005506">
    <property type="term" value="F:iron ion binding"/>
    <property type="evidence" value="ECO:0007669"/>
    <property type="project" value="InterPro"/>
</dbReference>
<dbReference type="InterPro" id="IPR001128">
    <property type="entry name" value="Cyt_P450"/>
</dbReference>
<protein>
    <submittedName>
        <fullName evidence="4">Cytochrome P450</fullName>
    </submittedName>
</protein>
<accession>A0A3M2LLJ8</accession>
<dbReference type="PRINTS" id="PR00385">
    <property type="entry name" value="P450"/>
</dbReference>
<dbReference type="SMR" id="A0A3M2LLJ8"/>
<dbReference type="PANTHER" id="PTHR46696">
    <property type="entry name" value="P450, PUTATIVE (EUROFUNG)-RELATED"/>
    <property type="match status" value="1"/>
</dbReference>
<dbReference type="GO" id="GO:0020037">
    <property type="term" value="F:heme binding"/>
    <property type="evidence" value="ECO:0007669"/>
    <property type="project" value="InterPro"/>
</dbReference>
<feature type="region of interest" description="Disordered" evidence="3">
    <location>
        <begin position="1"/>
        <end position="27"/>
    </location>
</feature>
<dbReference type="PROSITE" id="PS00086">
    <property type="entry name" value="CYTOCHROME_P450"/>
    <property type="match status" value="1"/>
</dbReference>
<evidence type="ECO:0000256" key="1">
    <source>
        <dbReference type="ARBA" id="ARBA00010617"/>
    </source>
</evidence>
<dbReference type="InterPro" id="IPR002397">
    <property type="entry name" value="Cyt_P450_B"/>
</dbReference>
<keyword evidence="5" id="KW-1185">Reference proteome</keyword>
<keyword evidence="2" id="KW-0349">Heme</keyword>
<evidence type="ECO:0000313" key="4">
    <source>
        <dbReference type="EMBL" id="RMI37383.1"/>
    </source>
</evidence>
<evidence type="ECO:0000256" key="3">
    <source>
        <dbReference type="SAM" id="MobiDB-lite"/>
    </source>
</evidence>
<proteinExistence type="inferred from homology"/>
<gene>
    <name evidence="4" type="ORF">EBO15_36065</name>
</gene>
<dbReference type="Proteomes" id="UP000282674">
    <property type="component" value="Unassembled WGS sequence"/>
</dbReference>
<organism evidence="4 5">
    <name type="scientific">Actinomadura harenae</name>
    <dbReference type="NCBI Taxonomy" id="2483351"/>
    <lineage>
        <taxon>Bacteria</taxon>
        <taxon>Bacillati</taxon>
        <taxon>Actinomycetota</taxon>
        <taxon>Actinomycetes</taxon>
        <taxon>Streptosporangiales</taxon>
        <taxon>Thermomonosporaceae</taxon>
        <taxon>Actinomadura</taxon>
    </lineage>
</organism>
<keyword evidence="2" id="KW-0560">Oxidoreductase</keyword>
<evidence type="ECO:0000256" key="2">
    <source>
        <dbReference type="RuleBase" id="RU000461"/>
    </source>
</evidence>
<keyword evidence="2" id="KW-0408">Iron</keyword>
<dbReference type="Gene3D" id="1.10.630.10">
    <property type="entry name" value="Cytochrome P450"/>
    <property type="match status" value="1"/>
</dbReference>
<dbReference type="RefSeq" id="WP_122198955.1">
    <property type="nucleotide sequence ID" value="NZ_JBHSKC010000004.1"/>
</dbReference>
<dbReference type="EMBL" id="RFFG01000108">
    <property type="protein sequence ID" value="RMI37383.1"/>
    <property type="molecule type" value="Genomic_DNA"/>
</dbReference>
<dbReference type="Pfam" id="PF00067">
    <property type="entry name" value="p450"/>
    <property type="match status" value="1"/>
</dbReference>
<dbReference type="PRINTS" id="PR00359">
    <property type="entry name" value="BP450"/>
</dbReference>
<dbReference type="InterPro" id="IPR017972">
    <property type="entry name" value="Cyt_P450_CS"/>
</dbReference>
<dbReference type="PANTHER" id="PTHR46696:SF1">
    <property type="entry name" value="CYTOCHROME P450 YJIB-RELATED"/>
    <property type="match status" value="1"/>
</dbReference>
<keyword evidence="2" id="KW-0503">Monooxygenase</keyword>
<name>A0A3M2LLJ8_9ACTN</name>
<dbReference type="GO" id="GO:0016705">
    <property type="term" value="F:oxidoreductase activity, acting on paired donors, with incorporation or reduction of molecular oxygen"/>
    <property type="evidence" value="ECO:0007669"/>
    <property type="project" value="InterPro"/>
</dbReference>
<sequence length="420" mass="45134">MTAPRDEASGGTTSGDEAPAGEASGDVPAFPFRDWGFELAPEYAGAGADAARRVTTVTGDLAWLVTRYDLARRILVDPRLSMTAALEPNVPQQEPVPQRAPEGTADIMTTLKESGLHKVIADALGPRAVRLHREWTRERAVRLLDDTVRDGAPADLRAGFSLRLPFTVACRVLLGDLDAAERARLNALADVALSWGPGYSGHAVADLAEAQEEMYRFFLCRVTRLAGAPGDHLVKQVAARGVLDERDLAVLAVSMFIAGYRTASSFLGGAVVTLLRHPEVLRAVRDDPDLVPATVEELLRFTPMATGGAKRLALEDIDLDGLLIRAGDLVLVSLEAANRDPAAFTDPDAFTPGRDAPGHFGFGHGSHYCPGNRLARMQLEAAVVALADRSPALRLAVPAHELRWMEGAAFRMPHAIPVTW</sequence>
<keyword evidence="2" id="KW-0479">Metal-binding</keyword>
<dbReference type="OrthoDB" id="4508142at2"/>
<dbReference type="GO" id="GO:0004497">
    <property type="term" value="F:monooxygenase activity"/>
    <property type="evidence" value="ECO:0007669"/>
    <property type="project" value="UniProtKB-KW"/>
</dbReference>
<reference evidence="4 5" key="1">
    <citation type="submission" date="2018-10" db="EMBL/GenBank/DDBJ databases">
        <title>Isolation from soil.</title>
        <authorList>
            <person name="Hu J."/>
        </authorList>
    </citation>
    <scope>NUCLEOTIDE SEQUENCE [LARGE SCALE GENOMIC DNA]</scope>
    <source>
        <strain evidence="4 5">NEAU-Ht49</strain>
    </source>
</reference>
<dbReference type="InterPro" id="IPR036396">
    <property type="entry name" value="Cyt_P450_sf"/>
</dbReference>
<comment type="caution">
    <text evidence="4">The sequence shown here is derived from an EMBL/GenBank/DDBJ whole genome shotgun (WGS) entry which is preliminary data.</text>
</comment>
<dbReference type="AlphaFoldDB" id="A0A3M2LLJ8"/>